<name>A0AAD3NS28_CRYJA</name>
<gene>
    <name evidence="4" type="ORF">SUGI_1260660</name>
</gene>
<feature type="compositionally biased region" description="Low complexity" evidence="1">
    <location>
        <begin position="124"/>
        <end position="160"/>
    </location>
</feature>
<keyword evidence="5" id="KW-1185">Reference proteome</keyword>
<protein>
    <recommendedName>
        <fullName evidence="3">KAP NTPase domain-containing protein</fullName>
    </recommendedName>
</protein>
<feature type="region of interest" description="Disordered" evidence="1">
    <location>
        <begin position="123"/>
        <end position="198"/>
    </location>
</feature>
<sequence length="1271" mass="143170">MKSKQLEFLRIKLAKRVADLAFLKRCRDCRLIPSFVKISHHLWSPYTKTIFSRACLSLLRSVIKSTRRAIDFLNSRLLPLHLELASSLRPDLWLRLDLTSYARASGHKEECSRRQKRKFFNLQRRQQGSHSSSPSGHCYPASSIPLQSSPSLSNPHASGFPPTPFPCPPPPPSLSVEPASSSHSSRSDPARDSSTANLSLAESAEAASLLFPHYEESMNQARVNLDRSSTPPEDPGHLTVEIAAETVVHHVLSPQASINMAETDVSQSSILPLHSCPLQHFIKFPESTVDITVEIGDAATPLGPSFAIAQPAIHQRLLSNGSPRSTPACNLFQPRATPPLSHHQAMAREVSISCSCVQPQPALPTEEVDTSFMAYLPPRKPCPTTPLGVNSSHSLQSCPYVFSAPPPPTLDLGTLPRSAPIINPISNWETKLVVNLSPAHIDPLAFNFLKRGLNFALTPRNIPHIDFLIEIENVVRTLPLDVAEEVRQDCAVALRYAKPPKFNIPKAELLAFNNLMHNNDLIISRADKGNATHDGIVNVVKTSVFARHCPFPTKTMKAQHYKAEVAMTSEIDAVPCIMKVVERSYCTEPGWRLATFQEANDYREMIKQQGLLKGRQRVMASESGPARSIYEDVTLTPKGRNVALLLCAFDWNYEVVYWLLNYWVKGDSFNSLDVRQGNIPLMDRTTFVEMSRMTCNLGRILGEEGLAIQKVETRVLSQDSVEEVMVSMGKSCWGKFSREHKKILGQTFLGTINAITSDMIWQCSEVKWFQDFASQEDTPNIWNFLWYYISFNAVAGIVHKCFSLLIKDLGSEKCWPRSQRDFFMSTAILHYILEYEKDQEEGILERACKDAAVGISGSWGMGKSSLMVQTEGILLKTAAQLALLPSDMTSSKMTNLSFPGIHNLERSEKGKKKYQEIKKMVDLLNSDKKLDKKLFSTLKNKIIKWWPVIKKENNAANAKEEDSVCKFLNQYDAKYHHIYRLLAAMESSYMFKSKDQQSQSEIDSRIEGNVPSILTVQYNAWKYRNESEALAGIAVEITKEMEGIMTDAQWLSTCLRNTWRNQKQVIWIEIIFPCILAALLAISFTWILWLMLDKYKLKDSIELKYSSLPLTIIIIVWTLVKKVICNVHPVSVQLKDYIKLPDHAEKLGYQERVISDITFLKEEISKKPYSLCSVVSYIWHCMTQSCIISLLPSKNHGDILARSIPSANLRIVVFVDDLDRCQESVILQVLSAINLVLAVCKINVILGMDKAILHRAIMKKYGEKSSEHNKK</sequence>
<organism evidence="4 5">
    <name type="scientific">Cryptomeria japonica</name>
    <name type="common">Japanese cedar</name>
    <name type="synonym">Cupressus japonica</name>
    <dbReference type="NCBI Taxonomy" id="3369"/>
    <lineage>
        <taxon>Eukaryota</taxon>
        <taxon>Viridiplantae</taxon>
        <taxon>Streptophyta</taxon>
        <taxon>Embryophyta</taxon>
        <taxon>Tracheophyta</taxon>
        <taxon>Spermatophyta</taxon>
        <taxon>Pinopsida</taxon>
        <taxon>Pinidae</taxon>
        <taxon>Conifers II</taxon>
        <taxon>Cupressales</taxon>
        <taxon>Cupressaceae</taxon>
        <taxon>Cryptomeria</taxon>
    </lineage>
</organism>
<keyword evidence="2" id="KW-0812">Transmembrane</keyword>
<feature type="transmembrane region" description="Helical" evidence="2">
    <location>
        <begin position="1103"/>
        <end position="1120"/>
    </location>
</feature>
<dbReference type="EMBL" id="BSEH01000045">
    <property type="protein sequence ID" value="GLJ56789.1"/>
    <property type="molecule type" value="Genomic_DNA"/>
</dbReference>
<proteinExistence type="predicted"/>
<comment type="caution">
    <text evidence="4">The sequence shown here is derived from an EMBL/GenBank/DDBJ whole genome shotgun (WGS) entry which is preliminary data.</text>
</comment>
<evidence type="ECO:0000256" key="2">
    <source>
        <dbReference type="SAM" id="Phobius"/>
    </source>
</evidence>
<feature type="transmembrane region" description="Helical" evidence="2">
    <location>
        <begin position="1065"/>
        <end position="1091"/>
    </location>
</feature>
<accession>A0AAD3NS28</accession>
<dbReference type="InterPro" id="IPR011646">
    <property type="entry name" value="KAP_P-loop"/>
</dbReference>
<feature type="domain" description="KAP NTPase" evidence="3">
    <location>
        <begin position="851"/>
        <end position="1267"/>
    </location>
</feature>
<dbReference type="Pfam" id="PF07693">
    <property type="entry name" value="KAP_NTPase"/>
    <property type="match status" value="1"/>
</dbReference>
<dbReference type="PANTHER" id="PTHR22674:SF6">
    <property type="entry name" value="NTPASE KAP FAMILY P-LOOP DOMAIN-CONTAINING PROTEIN 1"/>
    <property type="match status" value="1"/>
</dbReference>
<evidence type="ECO:0000313" key="4">
    <source>
        <dbReference type="EMBL" id="GLJ56789.1"/>
    </source>
</evidence>
<dbReference type="PANTHER" id="PTHR22674">
    <property type="entry name" value="NTPASE, KAP FAMILY P-LOOP DOMAIN-CONTAINING 1"/>
    <property type="match status" value="1"/>
</dbReference>
<evidence type="ECO:0000256" key="1">
    <source>
        <dbReference type="SAM" id="MobiDB-lite"/>
    </source>
</evidence>
<keyword evidence="2" id="KW-0472">Membrane</keyword>
<reference evidence="4" key="1">
    <citation type="submission" date="2022-12" db="EMBL/GenBank/DDBJ databases">
        <title>Chromosome-Level Genome Assembly of Japanese Cedar (Cryptomeriajaponica D. Don).</title>
        <authorList>
            <person name="Fujino T."/>
            <person name="Yamaguchi K."/>
            <person name="Yokoyama T."/>
            <person name="Hamanaka T."/>
            <person name="Harazono Y."/>
            <person name="Kamada H."/>
            <person name="Kobayashi W."/>
            <person name="Ujino-Ihara T."/>
            <person name="Uchiyama K."/>
            <person name="Matsumoto A."/>
            <person name="Izuno A."/>
            <person name="Tsumura Y."/>
            <person name="Toyoda A."/>
            <person name="Shigenobu S."/>
            <person name="Moriguchi Y."/>
            <person name="Ueno S."/>
            <person name="Kasahara M."/>
        </authorList>
    </citation>
    <scope>NUCLEOTIDE SEQUENCE</scope>
</reference>
<dbReference type="InterPro" id="IPR052754">
    <property type="entry name" value="NTPase_KAP_P-loop"/>
</dbReference>
<dbReference type="AlphaFoldDB" id="A0AAD3NS28"/>
<evidence type="ECO:0000259" key="3">
    <source>
        <dbReference type="Pfam" id="PF07693"/>
    </source>
</evidence>
<feature type="compositionally biased region" description="Pro residues" evidence="1">
    <location>
        <begin position="161"/>
        <end position="173"/>
    </location>
</feature>
<keyword evidence="2" id="KW-1133">Transmembrane helix</keyword>
<dbReference type="Proteomes" id="UP001234787">
    <property type="component" value="Unassembled WGS sequence"/>
</dbReference>
<evidence type="ECO:0000313" key="5">
    <source>
        <dbReference type="Proteomes" id="UP001234787"/>
    </source>
</evidence>
<feature type="compositionally biased region" description="Low complexity" evidence="1">
    <location>
        <begin position="174"/>
        <end position="184"/>
    </location>
</feature>